<reference evidence="2" key="1">
    <citation type="submission" date="2020-04" db="EMBL/GenBank/DDBJ databases">
        <authorList>
            <person name="Chiriac C."/>
            <person name="Salcher M."/>
            <person name="Ghai R."/>
            <person name="Kavagutti S V."/>
        </authorList>
    </citation>
    <scope>NUCLEOTIDE SEQUENCE</scope>
</reference>
<dbReference type="EMBL" id="LR796293">
    <property type="protein sequence ID" value="CAB4135103.1"/>
    <property type="molecule type" value="Genomic_DNA"/>
</dbReference>
<name>A0A6J5L9L6_9CAUD</name>
<dbReference type="EMBL" id="LR796243">
    <property type="protein sequence ID" value="CAB4131214.1"/>
    <property type="molecule type" value="Genomic_DNA"/>
</dbReference>
<sequence>MNSKTFSPSHKFRPCRSPYCECTPGKCLHPGCYDARHELYEHPKPIGFNVRHAWPFPVYPNPKDKPDGKKPKFNPNNHDDAPL</sequence>
<proteinExistence type="predicted"/>
<evidence type="ECO:0000313" key="2">
    <source>
        <dbReference type="EMBL" id="CAB4131214.1"/>
    </source>
</evidence>
<evidence type="ECO:0000256" key="1">
    <source>
        <dbReference type="SAM" id="MobiDB-lite"/>
    </source>
</evidence>
<organism evidence="2">
    <name type="scientific">uncultured Caudovirales phage</name>
    <dbReference type="NCBI Taxonomy" id="2100421"/>
    <lineage>
        <taxon>Viruses</taxon>
        <taxon>Duplodnaviria</taxon>
        <taxon>Heunggongvirae</taxon>
        <taxon>Uroviricota</taxon>
        <taxon>Caudoviricetes</taxon>
        <taxon>Peduoviridae</taxon>
        <taxon>Maltschvirus</taxon>
        <taxon>Maltschvirus maltsch</taxon>
    </lineage>
</organism>
<gene>
    <name evidence="2" type="ORF">UFOVP121_70</name>
    <name evidence="3" type="ORF">UFOVP277_75</name>
</gene>
<accession>A0A6J5L9L6</accession>
<protein>
    <submittedName>
        <fullName evidence="2">Uncharacterized protein</fullName>
    </submittedName>
</protein>
<feature type="region of interest" description="Disordered" evidence="1">
    <location>
        <begin position="59"/>
        <end position="83"/>
    </location>
</feature>
<evidence type="ECO:0000313" key="3">
    <source>
        <dbReference type="EMBL" id="CAB4135103.1"/>
    </source>
</evidence>